<feature type="signal peptide" evidence="1">
    <location>
        <begin position="1"/>
        <end position="24"/>
    </location>
</feature>
<dbReference type="PROSITE" id="PS51257">
    <property type="entry name" value="PROKAR_LIPOPROTEIN"/>
    <property type="match status" value="1"/>
</dbReference>
<sequence length="135" mass="14659">MNSPLAKVLLISLSSLVLTGCQQSAPTAPKPVSSLSPVPESAQMNQLASLIAASRYLRQQCNRGDLPDDATINQTALTLAKQKGWNINNNQALAQMSHTLYQGLLEDTTPKETQCMTFNRSLVPFIDAMRSQQNG</sequence>
<dbReference type="NCBIfam" id="TIGR01004">
    <property type="entry name" value="PulS_OutS"/>
    <property type="match status" value="1"/>
</dbReference>
<dbReference type="EMBL" id="CP014136">
    <property type="protein sequence ID" value="ATA21709.1"/>
    <property type="molecule type" value="Genomic_DNA"/>
</dbReference>
<reference evidence="2 3" key="1">
    <citation type="submission" date="2016-01" db="EMBL/GenBank/DDBJ databases">
        <authorList>
            <person name="Oliw E.H."/>
        </authorList>
    </citation>
    <scope>NUCLEOTIDE SEQUENCE [LARGE SCALE GENOMIC DNA]</scope>
    <source>
        <strain evidence="2 3">FRB97</strain>
    </source>
</reference>
<dbReference type="InterPro" id="IPR019114">
    <property type="entry name" value="Chap_lipoprot_PulS/OutS-like"/>
</dbReference>
<keyword evidence="3" id="KW-1185">Reference proteome</keyword>
<dbReference type="GO" id="GO:0006886">
    <property type="term" value="P:intracellular protein transport"/>
    <property type="evidence" value="ECO:0007669"/>
    <property type="project" value="InterPro"/>
</dbReference>
<gene>
    <name evidence="2" type="ORF">AWC35_21525</name>
</gene>
<dbReference type="AlphaFoldDB" id="A0A250B6C3"/>
<protein>
    <submittedName>
        <fullName evidence="2">Pullulanase</fullName>
    </submittedName>
</protein>
<dbReference type="Proteomes" id="UP000217182">
    <property type="component" value="Chromosome"/>
</dbReference>
<accession>A0A250B6C3</accession>
<dbReference type="InterPro" id="IPR005699">
    <property type="entry name" value="Chap_lipoprot_PulS/OutS"/>
</dbReference>
<dbReference type="KEGG" id="gqu:AWC35_21525"/>
<feature type="chain" id="PRO_5012015604" evidence="1">
    <location>
        <begin position="25"/>
        <end position="135"/>
    </location>
</feature>
<evidence type="ECO:0000313" key="2">
    <source>
        <dbReference type="EMBL" id="ATA21709.1"/>
    </source>
</evidence>
<keyword evidence="1" id="KW-0732">Signal</keyword>
<dbReference type="OrthoDB" id="6497279at2"/>
<dbReference type="InterPro" id="IPR038432">
    <property type="entry name" value="PulS/OutS-like_sf"/>
</dbReference>
<organism evidence="2 3">
    <name type="scientific">Gibbsiella quercinecans</name>
    <dbReference type="NCBI Taxonomy" id="929813"/>
    <lineage>
        <taxon>Bacteria</taxon>
        <taxon>Pseudomonadati</taxon>
        <taxon>Pseudomonadota</taxon>
        <taxon>Gammaproteobacteria</taxon>
        <taxon>Enterobacterales</taxon>
        <taxon>Yersiniaceae</taxon>
        <taxon>Gibbsiella</taxon>
    </lineage>
</organism>
<dbReference type="Gene3D" id="1.20.58.1630">
    <property type="entry name" value="Chaperone lipoprotein PulS/OutS"/>
    <property type="match status" value="1"/>
</dbReference>
<name>A0A250B6C3_9GAMM</name>
<evidence type="ECO:0000313" key="3">
    <source>
        <dbReference type="Proteomes" id="UP000217182"/>
    </source>
</evidence>
<dbReference type="RefSeq" id="WP_095848293.1">
    <property type="nucleotide sequence ID" value="NZ_CP014136.1"/>
</dbReference>
<proteinExistence type="predicted"/>
<evidence type="ECO:0000256" key="1">
    <source>
        <dbReference type="SAM" id="SignalP"/>
    </source>
</evidence>
<dbReference type="Pfam" id="PF09691">
    <property type="entry name" value="T2SS_PulS_OutS"/>
    <property type="match status" value="1"/>
</dbReference>